<feature type="transmembrane region" description="Helical" evidence="1">
    <location>
        <begin position="255"/>
        <end position="276"/>
    </location>
</feature>
<dbReference type="AlphaFoldDB" id="A0A4U9HUA2"/>
<dbReference type="EMBL" id="PDLK01000002">
    <property type="protein sequence ID" value="PHH03926.1"/>
    <property type="molecule type" value="Genomic_DNA"/>
</dbReference>
<dbReference type="InterPro" id="IPR007059">
    <property type="entry name" value="DmsC"/>
</dbReference>
<organism evidence="3 5">
    <name type="scientific">Leclercia adecarboxylata</name>
    <dbReference type="NCBI Taxonomy" id="83655"/>
    <lineage>
        <taxon>Bacteria</taxon>
        <taxon>Pseudomonadati</taxon>
        <taxon>Pseudomonadota</taxon>
        <taxon>Gammaproteobacteria</taxon>
        <taxon>Enterobacterales</taxon>
        <taxon>Enterobacteriaceae</taxon>
        <taxon>Leclercia</taxon>
    </lineage>
</organism>
<dbReference type="RefSeq" id="WP_032617797.1">
    <property type="nucleotide sequence ID" value="NZ_CBCYCG010000003.1"/>
</dbReference>
<reference evidence="2" key="1">
    <citation type="submission" date="2017-09" db="EMBL/GenBank/DDBJ databases">
        <title>FDA dAtabase for Regulatory Grade micrObial Sequences (FDA-ARGOS): Supporting development and validation of Infectious Disease Dx tests.</title>
        <authorList>
            <person name="Minogue T."/>
            <person name="Wolcott M."/>
            <person name="Wasieloski L."/>
            <person name="Aguilar W."/>
            <person name="Moore D."/>
            <person name="Tallon L.J."/>
            <person name="Sadzewicz L."/>
            <person name="Ott S."/>
            <person name="Zhao X."/>
            <person name="Nagaraj S."/>
            <person name="Vavikolanu K."/>
            <person name="Aluvathingal J."/>
            <person name="Nadendla S."/>
            <person name="Sichtig H."/>
        </authorList>
    </citation>
    <scope>NUCLEOTIDE SEQUENCE</scope>
    <source>
        <strain evidence="2">FDAARGOS_404</strain>
    </source>
</reference>
<dbReference type="GO" id="GO:0009389">
    <property type="term" value="F:dimethyl sulfoxide reductase activity"/>
    <property type="evidence" value="ECO:0007669"/>
    <property type="project" value="TreeGrafter"/>
</dbReference>
<dbReference type="Proteomes" id="UP000310719">
    <property type="component" value="Chromosome"/>
</dbReference>
<dbReference type="GO" id="GO:0009390">
    <property type="term" value="C:dimethyl sulfoxide reductase complex"/>
    <property type="evidence" value="ECO:0007669"/>
    <property type="project" value="TreeGrafter"/>
</dbReference>
<evidence type="ECO:0000313" key="5">
    <source>
        <dbReference type="Proteomes" id="UP000310719"/>
    </source>
</evidence>
<name>A0A4U9HUA2_9ENTR</name>
<protein>
    <submittedName>
        <fullName evidence="3">DMSO reductase anchor subunit</fullName>
    </submittedName>
    <submittedName>
        <fullName evidence="2">Dimethyl sulfoxide reductase</fullName>
    </submittedName>
</protein>
<feature type="transmembrane region" description="Helical" evidence="1">
    <location>
        <begin position="176"/>
        <end position="195"/>
    </location>
</feature>
<evidence type="ECO:0000313" key="2">
    <source>
        <dbReference type="EMBL" id="PHH03926.1"/>
    </source>
</evidence>
<keyword evidence="1" id="KW-1133">Transmembrane helix</keyword>
<evidence type="ECO:0000313" key="4">
    <source>
        <dbReference type="Proteomes" id="UP000222768"/>
    </source>
</evidence>
<proteinExistence type="predicted"/>
<reference evidence="4" key="2">
    <citation type="submission" date="2017-09" db="EMBL/GenBank/DDBJ databases">
        <title>FDA dAtabase for Regulatory Grade micrObial Sequences (FDA-ARGOS): Supporting development and validation of Infectious Disease Dx tests.</title>
        <authorList>
            <person name="Minogue T."/>
            <person name="Wolcott M."/>
            <person name="Wasieloski L."/>
            <person name="Aguilar W."/>
            <person name="Moore D."/>
            <person name="Tallon L."/>
            <person name="Sadzewicz L."/>
            <person name="Ott S."/>
            <person name="Zhao X."/>
            <person name="Nagaraj S."/>
            <person name="Vavikolanu K."/>
            <person name="Aluvathingal J."/>
            <person name="Nadendla S."/>
            <person name="Sichtig H."/>
        </authorList>
    </citation>
    <scope>NUCLEOTIDE SEQUENCE [LARGE SCALE GENOMIC DNA]</scope>
    <source>
        <strain evidence="4">FDAARGOS_404</strain>
    </source>
</reference>
<keyword evidence="1" id="KW-0472">Membrane</keyword>
<feature type="transmembrane region" description="Helical" evidence="1">
    <location>
        <begin position="84"/>
        <end position="103"/>
    </location>
</feature>
<keyword evidence="1" id="KW-0812">Transmembrane</keyword>
<dbReference type="GO" id="GO:0019645">
    <property type="term" value="P:anaerobic electron transport chain"/>
    <property type="evidence" value="ECO:0007669"/>
    <property type="project" value="InterPro"/>
</dbReference>
<dbReference type="PANTHER" id="PTHR38095">
    <property type="entry name" value="ANAEROBIC DIMETHYL SULFOXIDE REDUCTASE CHAIN YNFH"/>
    <property type="match status" value="1"/>
</dbReference>
<dbReference type="PANTHER" id="PTHR38095:SF2">
    <property type="entry name" value="ANAEROBIC DIMETHYL SULFOXIDE REDUCTASE CHAIN C"/>
    <property type="match status" value="1"/>
</dbReference>
<feature type="transmembrane region" description="Helical" evidence="1">
    <location>
        <begin position="144"/>
        <end position="164"/>
    </location>
</feature>
<dbReference type="STRING" id="83655.APT61_12750"/>
<feature type="transmembrane region" description="Helical" evidence="1">
    <location>
        <begin position="40"/>
        <end position="64"/>
    </location>
</feature>
<feature type="transmembrane region" description="Helical" evidence="1">
    <location>
        <begin position="230"/>
        <end position="248"/>
    </location>
</feature>
<sequence length="277" mass="30053">MHELPLLIFTLLVQGSVGMTVFLTLSARAASRIPEVKHQLLPGMLLACVVGGLGLMVSTLHLGYPLNAFNALRHVASSWLSREIVFASVYLAALGLCTLVMMVKKQLIPLLLPLAAVLGLIDVWCMSAIYAHTSVITWSHFNTWLMFYGAVGVLGAVAVAWLPILKARSMARDRQAVMRFAAVVVVSIVAIRLLAQPDYMAYLASASLSGIVTLPHQPLESFTQLSGLRLFSWTLSVLGALLFAVGAWRQGKSGMVVGSLLLVVSEVLFRFIFFSIN</sequence>
<gene>
    <name evidence="3" type="primary">dmsC_3</name>
    <name evidence="2" type="ORF">CRX53_08040</name>
    <name evidence="3" type="ORF">NCTC13032_02978</name>
</gene>
<evidence type="ECO:0000313" key="3">
    <source>
        <dbReference type="EMBL" id="VTP67306.1"/>
    </source>
</evidence>
<feature type="transmembrane region" description="Helical" evidence="1">
    <location>
        <begin position="6"/>
        <end position="28"/>
    </location>
</feature>
<accession>A0A4U9HUA2</accession>
<dbReference type="Pfam" id="PF04976">
    <property type="entry name" value="DmsC"/>
    <property type="match status" value="1"/>
</dbReference>
<dbReference type="GO" id="GO:0005886">
    <property type="term" value="C:plasma membrane"/>
    <property type="evidence" value="ECO:0007669"/>
    <property type="project" value="TreeGrafter"/>
</dbReference>
<reference evidence="3 5" key="3">
    <citation type="submission" date="2019-05" db="EMBL/GenBank/DDBJ databases">
        <authorList>
            <consortium name="Pathogen Informatics"/>
        </authorList>
    </citation>
    <scope>NUCLEOTIDE SEQUENCE [LARGE SCALE GENOMIC DNA]</scope>
    <source>
        <strain evidence="3 5">NCTC13032</strain>
    </source>
</reference>
<feature type="transmembrane region" description="Helical" evidence="1">
    <location>
        <begin position="110"/>
        <end position="132"/>
    </location>
</feature>
<dbReference type="Proteomes" id="UP000222768">
    <property type="component" value="Unassembled WGS sequence"/>
</dbReference>
<evidence type="ECO:0000256" key="1">
    <source>
        <dbReference type="SAM" id="Phobius"/>
    </source>
</evidence>
<dbReference type="EMBL" id="LR590464">
    <property type="protein sequence ID" value="VTP67306.1"/>
    <property type="molecule type" value="Genomic_DNA"/>
</dbReference>